<feature type="compositionally biased region" description="Basic and acidic residues" evidence="1">
    <location>
        <begin position="19"/>
        <end position="29"/>
    </location>
</feature>
<feature type="region of interest" description="Disordered" evidence="1">
    <location>
        <begin position="14"/>
        <end position="33"/>
    </location>
</feature>
<protein>
    <submittedName>
        <fullName evidence="3">Uncharacterized protein LOC113500170</fullName>
    </submittedName>
</protein>
<evidence type="ECO:0000313" key="2">
    <source>
        <dbReference type="Proteomes" id="UP000322000"/>
    </source>
</evidence>
<proteinExistence type="predicted"/>
<dbReference type="AlphaFoldDB" id="A0A7E5W7S8"/>
<reference evidence="3" key="1">
    <citation type="submission" date="2025-08" db="UniProtKB">
        <authorList>
            <consortium name="RefSeq"/>
        </authorList>
    </citation>
    <scope>IDENTIFICATION</scope>
</reference>
<keyword evidence="2" id="KW-1185">Reference proteome</keyword>
<dbReference type="RefSeq" id="XP_026736680.1">
    <property type="nucleotide sequence ID" value="XM_026880879.1"/>
</dbReference>
<name>A0A7E5W7S8_TRINI</name>
<dbReference type="InParanoid" id="A0A7E5W7S8"/>
<gene>
    <name evidence="3" type="primary">LOC113500170</name>
</gene>
<dbReference type="Proteomes" id="UP000322000">
    <property type="component" value="Chromosome 1"/>
</dbReference>
<organism evidence="2 3">
    <name type="scientific">Trichoplusia ni</name>
    <name type="common">Cabbage looper</name>
    <dbReference type="NCBI Taxonomy" id="7111"/>
    <lineage>
        <taxon>Eukaryota</taxon>
        <taxon>Metazoa</taxon>
        <taxon>Ecdysozoa</taxon>
        <taxon>Arthropoda</taxon>
        <taxon>Hexapoda</taxon>
        <taxon>Insecta</taxon>
        <taxon>Pterygota</taxon>
        <taxon>Neoptera</taxon>
        <taxon>Endopterygota</taxon>
        <taxon>Lepidoptera</taxon>
        <taxon>Glossata</taxon>
        <taxon>Ditrysia</taxon>
        <taxon>Noctuoidea</taxon>
        <taxon>Noctuidae</taxon>
        <taxon>Plusiinae</taxon>
        <taxon>Trichoplusia</taxon>
    </lineage>
</organism>
<sequence length="293" mass="31579">MSRYIETFNELDASSWHKPPSEDSQKRPLDLSNTSLRVGPIPLEYWEAGDYSRFIQLSAQSAHNSAQERRSRPAYNVLPVFTQAQLTDAIPQLLAPALLSTRPPPLVPRAVTGRRTSYAPKAVSAFHPPAKTRDHAKGAPSNGRPILARPMPAVTHTVTPSQTPTNAKRKQSSRAHNDTKVVCANRTNDAVNPAIHNQIADVAAVTDDAAAPDDADQNNDDEKIAARVQAVLQAQADAKAVAQAKAIVAAQTQRQLARAQALAHITELQGVAGGAFLTSVPPPNYPLYHDGKQ</sequence>
<dbReference type="KEGG" id="tnl:113500170"/>
<feature type="region of interest" description="Disordered" evidence="1">
    <location>
        <begin position="128"/>
        <end position="177"/>
    </location>
</feature>
<evidence type="ECO:0000313" key="3">
    <source>
        <dbReference type="RefSeq" id="XP_026736680.1"/>
    </source>
</evidence>
<evidence type="ECO:0000256" key="1">
    <source>
        <dbReference type="SAM" id="MobiDB-lite"/>
    </source>
</evidence>
<feature type="compositionally biased region" description="Polar residues" evidence="1">
    <location>
        <begin position="156"/>
        <end position="166"/>
    </location>
</feature>
<dbReference type="GeneID" id="113500170"/>
<accession>A0A7E5W7S8</accession>